<dbReference type="PANTHER" id="PTHR33545">
    <property type="entry name" value="UPF0750 MEMBRANE PROTEIN YITT-RELATED"/>
    <property type="match status" value="1"/>
</dbReference>
<protein>
    <recommendedName>
        <fullName evidence="7">DUF2179 domain-containing protein</fullName>
    </recommendedName>
</protein>
<evidence type="ECO:0000313" key="9">
    <source>
        <dbReference type="Proteomes" id="UP000036756"/>
    </source>
</evidence>
<feature type="transmembrane region" description="Helical" evidence="6">
    <location>
        <begin position="147"/>
        <end position="168"/>
    </location>
</feature>
<sequence length="283" mass="30819">MQTKKEFILRIIMILIGSLISAIAVNAFIIPHKLLSGGVTGIAIIVEYIANIPTGILILLINIPIFLFGIKEVDKDFIIYSLLGMISNSVFLLLTQGISEHIFTKDIILSSVYAGALSGVGLGIILKYGGSLGGIDIIAVVFKKRTGINVSTLSFVMNLVIVGCGAFISGIDIILYTLMAMYITTLLMDRVIDGLDRKKLLFIVTEKETEVSSVIMSTLGRGVTYLYGEGAYTGDRKRVLYCIVPLKQLMRVKRIVEDVDPTAFITIIDASEVQGSGFKKQSI</sequence>
<dbReference type="InterPro" id="IPR015867">
    <property type="entry name" value="N-reg_PII/ATP_PRibTrfase_C"/>
</dbReference>
<feature type="transmembrane region" description="Helical" evidence="6">
    <location>
        <begin position="7"/>
        <end position="30"/>
    </location>
</feature>
<dbReference type="Proteomes" id="UP000036756">
    <property type="component" value="Unassembled WGS sequence"/>
</dbReference>
<keyword evidence="4 6" id="KW-1133">Transmembrane helix</keyword>
<keyword evidence="2" id="KW-1003">Cell membrane</keyword>
<dbReference type="Pfam" id="PF02588">
    <property type="entry name" value="YitT_membrane"/>
    <property type="match status" value="1"/>
</dbReference>
<dbReference type="Gene3D" id="3.30.70.120">
    <property type="match status" value="1"/>
</dbReference>
<dbReference type="CDD" id="cd16380">
    <property type="entry name" value="YitT_C"/>
    <property type="match status" value="1"/>
</dbReference>
<dbReference type="EMBL" id="LFVU01000028">
    <property type="protein sequence ID" value="KMT20840.1"/>
    <property type="molecule type" value="Genomic_DNA"/>
</dbReference>
<evidence type="ECO:0000256" key="1">
    <source>
        <dbReference type="ARBA" id="ARBA00004651"/>
    </source>
</evidence>
<name>A0A0J8D3U5_CLOCY</name>
<dbReference type="Pfam" id="PF10035">
    <property type="entry name" value="DUF2179"/>
    <property type="match status" value="1"/>
</dbReference>
<evidence type="ECO:0000256" key="2">
    <source>
        <dbReference type="ARBA" id="ARBA00022475"/>
    </source>
</evidence>
<feature type="transmembrane region" description="Helical" evidence="6">
    <location>
        <begin position="77"/>
        <end position="95"/>
    </location>
</feature>
<gene>
    <name evidence="8" type="ORF">CLCY_1c00740</name>
</gene>
<keyword evidence="9" id="KW-1185">Reference proteome</keyword>
<comment type="caution">
    <text evidence="8">The sequence shown here is derived from an EMBL/GenBank/DDBJ whole genome shotgun (WGS) entry which is preliminary data.</text>
</comment>
<dbReference type="PATRIC" id="fig|1121307.3.peg.435"/>
<comment type="subcellular location">
    <subcellularLocation>
        <location evidence="1">Cell membrane</location>
        <topology evidence="1">Multi-pass membrane protein</topology>
    </subcellularLocation>
</comment>
<dbReference type="InterPro" id="IPR003740">
    <property type="entry name" value="YitT"/>
</dbReference>
<evidence type="ECO:0000313" key="8">
    <source>
        <dbReference type="EMBL" id="KMT20840.1"/>
    </source>
</evidence>
<dbReference type="InterPro" id="IPR019264">
    <property type="entry name" value="DUF2179"/>
</dbReference>
<feature type="transmembrane region" description="Helical" evidence="6">
    <location>
        <begin position="42"/>
        <end position="70"/>
    </location>
</feature>
<dbReference type="OrthoDB" id="3180973at2"/>
<feature type="domain" description="DUF2179" evidence="7">
    <location>
        <begin position="221"/>
        <end position="275"/>
    </location>
</feature>
<evidence type="ECO:0000256" key="3">
    <source>
        <dbReference type="ARBA" id="ARBA00022692"/>
    </source>
</evidence>
<dbReference type="PIRSF" id="PIRSF006483">
    <property type="entry name" value="Membrane_protein_YitT"/>
    <property type="match status" value="1"/>
</dbReference>
<keyword evidence="5 6" id="KW-0472">Membrane</keyword>
<evidence type="ECO:0000256" key="6">
    <source>
        <dbReference type="SAM" id="Phobius"/>
    </source>
</evidence>
<reference evidence="8 9" key="1">
    <citation type="submission" date="2015-06" db="EMBL/GenBank/DDBJ databases">
        <title>Draft genome sequence of the purine-degrading Clostridium cylindrosporum HC-1 (DSM 605).</title>
        <authorList>
            <person name="Poehlein A."/>
            <person name="Schiel-Bengelsdorf B."/>
            <person name="Bengelsdorf F."/>
            <person name="Daniel R."/>
            <person name="Duerre P."/>
        </authorList>
    </citation>
    <scope>NUCLEOTIDE SEQUENCE [LARGE SCALE GENOMIC DNA]</scope>
    <source>
        <strain evidence="8 9">DSM 605</strain>
    </source>
</reference>
<dbReference type="STRING" id="1121307.CLCY_1c00740"/>
<evidence type="ECO:0000259" key="7">
    <source>
        <dbReference type="Pfam" id="PF10035"/>
    </source>
</evidence>
<keyword evidence="3 6" id="KW-0812">Transmembrane</keyword>
<dbReference type="PANTHER" id="PTHR33545:SF5">
    <property type="entry name" value="UPF0750 MEMBRANE PROTEIN YITT"/>
    <property type="match status" value="1"/>
</dbReference>
<accession>A0A0J8D3U5</accession>
<dbReference type="InterPro" id="IPR051461">
    <property type="entry name" value="UPF0750_membrane"/>
</dbReference>
<evidence type="ECO:0000256" key="5">
    <source>
        <dbReference type="ARBA" id="ARBA00023136"/>
    </source>
</evidence>
<dbReference type="AlphaFoldDB" id="A0A0J8D3U5"/>
<organism evidence="8 9">
    <name type="scientific">Clostridium cylindrosporum DSM 605</name>
    <dbReference type="NCBI Taxonomy" id="1121307"/>
    <lineage>
        <taxon>Bacteria</taxon>
        <taxon>Bacillati</taxon>
        <taxon>Bacillota</taxon>
        <taxon>Clostridia</taxon>
        <taxon>Eubacteriales</taxon>
        <taxon>Clostridiaceae</taxon>
        <taxon>Clostridium</taxon>
    </lineage>
</organism>
<evidence type="ECO:0000256" key="4">
    <source>
        <dbReference type="ARBA" id="ARBA00022989"/>
    </source>
</evidence>
<proteinExistence type="predicted"/>
<dbReference type="RefSeq" id="WP_048571243.1">
    <property type="nucleotide sequence ID" value="NZ_LFVU01000028.1"/>
</dbReference>
<dbReference type="GO" id="GO:0005886">
    <property type="term" value="C:plasma membrane"/>
    <property type="evidence" value="ECO:0007669"/>
    <property type="project" value="UniProtKB-SubCell"/>
</dbReference>